<dbReference type="PANTHER" id="PTHR47694">
    <property type="entry name" value="PLANT UBX DOMAIN-CONTAINING PROTEIN 2"/>
    <property type="match status" value="1"/>
</dbReference>
<name>A0A7S2WFL2_9STRA</name>
<feature type="region of interest" description="Disordered" evidence="1">
    <location>
        <begin position="38"/>
        <end position="109"/>
    </location>
</feature>
<dbReference type="Gene3D" id="1.20.58.2190">
    <property type="match status" value="1"/>
</dbReference>
<accession>A0A7S2WFL2</accession>
<evidence type="ECO:0000313" key="4">
    <source>
        <dbReference type="EMBL" id="CAD9685187.1"/>
    </source>
</evidence>
<dbReference type="InterPro" id="IPR036339">
    <property type="entry name" value="PUB-like_dom_sf"/>
</dbReference>
<dbReference type="Pfam" id="PF09409">
    <property type="entry name" value="PUB"/>
    <property type="match status" value="1"/>
</dbReference>
<feature type="domain" description="PUB" evidence="2">
    <location>
        <begin position="270"/>
        <end position="343"/>
    </location>
</feature>
<dbReference type="EMBL" id="HBHK01013851">
    <property type="protein sequence ID" value="CAD9685181.1"/>
    <property type="molecule type" value="Transcribed_RNA"/>
</dbReference>
<evidence type="ECO:0000313" key="3">
    <source>
        <dbReference type="EMBL" id="CAD9685181.1"/>
    </source>
</evidence>
<reference evidence="3" key="1">
    <citation type="submission" date="2021-01" db="EMBL/GenBank/DDBJ databases">
        <authorList>
            <person name="Corre E."/>
            <person name="Pelletier E."/>
            <person name="Niang G."/>
            <person name="Scheremetjew M."/>
            <person name="Finn R."/>
            <person name="Kale V."/>
            <person name="Holt S."/>
            <person name="Cochrane G."/>
            <person name="Meng A."/>
            <person name="Brown T."/>
            <person name="Cohen L."/>
        </authorList>
    </citation>
    <scope>NUCLEOTIDE SEQUENCE</scope>
    <source>
        <strain evidence="3">NY070348D</strain>
    </source>
</reference>
<feature type="compositionally biased region" description="Basic and acidic residues" evidence="1">
    <location>
        <begin position="75"/>
        <end position="100"/>
    </location>
</feature>
<dbReference type="AlphaFoldDB" id="A0A7S2WFL2"/>
<dbReference type="CDD" id="cd09212">
    <property type="entry name" value="PUB"/>
    <property type="match status" value="1"/>
</dbReference>
<evidence type="ECO:0000259" key="2">
    <source>
        <dbReference type="Pfam" id="PF09409"/>
    </source>
</evidence>
<evidence type="ECO:0000256" key="1">
    <source>
        <dbReference type="SAM" id="MobiDB-lite"/>
    </source>
</evidence>
<dbReference type="SUPFAM" id="SSF143503">
    <property type="entry name" value="PUG domain-like"/>
    <property type="match status" value="1"/>
</dbReference>
<dbReference type="SMART" id="SM00580">
    <property type="entry name" value="PUG"/>
    <property type="match status" value="1"/>
</dbReference>
<gene>
    <name evidence="3" type="ORF">QSP1433_LOCUS8706</name>
    <name evidence="4" type="ORF">QSP1433_LOCUS8708</name>
</gene>
<organism evidence="3">
    <name type="scientific">Mucochytrium quahogii</name>
    <dbReference type="NCBI Taxonomy" id="96639"/>
    <lineage>
        <taxon>Eukaryota</taxon>
        <taxon>Sar</taxon>
        <taxon>Stramenopiles</taxon>
        <taxon>Bigyra</taxon>
        <taxon>Labyrinthulomycetes</taxon>
        <taxon>Thraustochytrida</taxon>
        <taxon>Thraustochytriidae</taxon>
        <taxon>Mucochytrium</taxon>
    </lineage>
</organism>
<dbReference type="InterPro" id="IPR018997">
    <property type="entry name" value="PUB_domain"/>
</dbReference>
<proteinExistence type="predicted"/>
<protein>
    <recommendedName>
        <fullName evidence="2">PUB domain-containing protein</fullName>
    </recommendedName>
</protein>
<dbReference type="PANTHER" id="PTHR47694:SF1">
    <property type="entry name" value="PLANT UBX DOMAIN-CONTAINING PROTEIN 2"/>
    <property type="match status" value="1"/>
</dbReference>
<sequence>MRSCDRFWFVQGNQQPKGFKGQGHVITGDGETVTVPGRKPTVKSRITGKGVSKSKVPKATEEEMAARRAKQVEAAQKRGQEWDSRLSKQKQNREKDRKAQDANINVGGGTSAASAQALLKTIDTTQVDNKLAADAKALEESGFQWDKPMVSSSAQGRSAIAMGGGGAAAAPQRAVEPSQFEALLKSAIESGDRDQLNEAINKVRASGVESQVSEKFNAAMDLLQALELSAGLTSSSPPPTSPPVVHDVSESAQAVAGCINAIRVEPGADATIKTLLRLMENIQKNPQEEKYRKLRLENAAIKTKLVHFAMGAPISLLVELGFAPHTVDGEEMMLLGFENVDQFQSKYESVRALLLECQKSL</sequence>
<dbReference type="EMBL" id="HBHK01013853">
    <property type="protein sequence ID" value="CAD9685187.1"/>
    <property type="molecule type" value="Transcribed_RNA"/>
</dbReference>